<name>A0A1M5R1K9_9FIRM</name>
<keyword evidence="5" id="KW-1185">Reference proteome</keyword>
<accession>A0A1M5R1K9</accession>
<sequence length="132" mass="14588">MEGIIIFLQKIVIATVEGGDSQVDVEIKMVRNTLVIRVNGELDMVMAEKLKKEMEARLDEGEVKNLIVNLEKVTFIDSSGLGVIIAGYKKVMAANGRMYIVGAKPNVKRILILSGVSKLIPIYDTEQEVINL</sequence>
<evidence type="ECO:0000313" key="5">
    <source>
        <dbReference type="Proteomes" id="UP000242329"/>
    </source>
</evidence>
<protein>
    <recommendedName>
        <fullName evidence="2">Anti-sigma factor antagonist</fullName>
    </recommendedName>
</protein>
<dbReference type="GO" id="GO:0043856">
    <property type="term" value="F:anti-sigma factor antagonist activity"/>
    <property type="evidence" value="ECO:0007669"/>
    <property type="project" value="InterPro"/>
</dbReference>
<dbReference type="Proteomes" id="UP000242329">
    <property type="component" value="Unassembled WGS sequence"/>
</dbReference>
<dbReference type="InterPro" id="IPR003658">
    <property type="entry name" value="Anti-sigma_ant"/>
</dbReference>
<proteinExistence type="inferred from homology"/>
<organism evidence="4 5">
    <name type="scientific">Thermosyntropha lipolytica DSM 11003</name>
    <dbReference type="NCBI Taxonomy" id="1123382"/>
    <lineage>
        <taxon>Bacteria</taxon>
        <taxon>Bacillati</taxon>
        <taxon>Bacillota</taxon>
        <taxon>Clostridia</taxon>
        <taxon>Eubacteriales</taxon>
        <taxon>Syntrophomonadaceae</taxon>
        <taxon>Thermosyntropha</taxon>
    </lineage>
</organism>
<dbReference type="EMBL" id="FQWY01000042">
    <property type="protein sequence ID" value="SHH20252.1"/>
    <property type="molecule type" value="Genomic_DNA"/>
</dbReference>
<dbReference type="InterPro" id="IPR002645">
    <property type="entry name" value="STAS_dom"/>
</dbReference>
<dbReference type="InterPro" id="IPR036513">
    <property type="entry name" value="STAS_dom_sf"/>
</dbReference>
<dbReference type="AlphaFoldDB" id="A0A1M5R1K9"/>
<dbReference type="Gene3D" id="3.30.750.24">
    <property type="entry name" value="STAS domain"/>
    <property type="match status" value="1"/>
</dbReference>
<dbReference type="Pfam" id="PF01740">
    <property type="entry name" value="STAS"/>
    <property type="match status" value="1"/>
</dbReference>
<feature type="domain" description="STAS" evidence="3">
    <location>
        <begin position="23"/>
        <end position="132"/>
    </location>
</feature>
<dbReference type="PANTHER" id="PTHR33495">
    <property type="entry name" value="ANTI-SIGMA FACTOR ANTAGONIST TM_1081-RELATED-RELATED"/>
    <property type="match status" value="1"/>
</dbReference>
<dbReference type="CDD" id="cd07043">
    <property type="entry name" value="STAS_anti-anti-sigma_factors"/>
    <property type="match status" value="1"/>
</dbReference>
<evidence type="ECO:0000259" key="3">
    <source>
        <dbReference type="PROSITE" id="PS50801"/>
    </source>
</evidence>
<dbReference type="STRING" id="1123382.SAMN02745221_01912"/>
<gene>
    <name evidence="4" type="ORF">SAMN02745221_01912</name>
</gene>
<evidence type="ECO:0000313" key="4">
    <source>
        <dbReference type="EMBL" id="SHH20252.1"/>
    </source>
</evidence>
<comment type="similarity">
    <text evidence="1 2">Belongs to the anti-sigma-factor antagonist family.</text>
</comment>
<reference evidence="5" key="1">
    <citation type="submission" date="2016-11" db="EMBL/GenBank/DDBJ databases">
        <authorList>
            <person name="Varghese N."/>
            <person name="Submissions S."/>
        </authorList>
    </citation>
    <scope>NUCLEOTIDE SEQUENCE [LARGE SCALE GENOMIC DNA]</scope>
    <source>
        <strain evidence="5">DSM 11003</strain>
    </source>
</reference>
<evidence type="ECO:0000256" key="2">
    <source>
        <dbReference type="RuleBase" id="RU003749"/>
    </source>
</evidence>
<evidence type="ECO:0000256" key="1">
    <source>
        <dbReference type="ARBA" id="ARBA00009013"/>
    </source>
</evidence>
<dbReference type="NCBIfam" id="TIGR00377">
    <property type="entry name" value="ant_ant_sig"/>
    <property type="match status" value="1"/>
</dbReference>
<dbReference type="SUPFAM" id="SSF52091">
    <property type="entry name" value="SpoIIaa-like"/>
    <property type="match status" value="1"/>
</dbReference>
<dbReference type="PANTHER" id="PTHR33495:SF2">
    <property type="entry name" value="ANTI-SIGMA FACTOR ANTAGONIST TM_1081-RELATED"/>
    <property type="match status" value="1"/>
</dbReference>
<dbReference type="PROSITE" id="PS50801">
    <property type="entry name" value="STAS"/>
    <property type="match status" value="1"/>
</dbReference>